<dbReference type="SUPFAM" id="SSF53300">
    <property type="entry name" value="vWA-like"/>
    <property type="match status" value="1"/>
</dbReference>
<comment type="caution">
    <text evidence="4">The sequence shown here is derived from an EMBL/GenBank/DDBJ whole genome shotgun (WGS) entry which is preliminary data.</text>
</comment>
<name>A0ABQ7GRZ9_DUNSA</name>
<sequence length="648" mass="72261">MESEEQRLEEEKQELKEEKQEVQEKEQNLEQGTMGEGVDDSNATKRPRVEDEQMEGYPNQVLAGVAPLRETAAAAANPSLRMSKEQQQRQRRQQQRQRRRQRHHHMQSSRKRSPSGSSNSSSSNSDNNSGSSPAQNRTPGQPDALTENAAPAFASTGSQVLDLFFSLAETNPHFDATRLGSKVLAAAQVAPQDTLRIIFNARDCRKGKGIRAQAMHSLATFFLRCSQRQHLLQLLVSTLPDYGRYRDLFDLVRQIEGLNDPELSQLWREAVLCAYLEQLQADLAKLQADARATISLAAKWLTSENKPGLAQMYSNLARRAFPGSPVACARFRKELLAPLRRRLALVESHMSARNFHGINYEAVPSKAMAKYAKAFVRNDGERHGQYMTALREGRATIKGGRLYPHDIVHKLLKLSPEEPEQTAEVEQLERQWDAMVKDNVNGEALKDVLVVSDVSGSMEGTPMEVSIALGILISGFASPPFTNNVITFSEAPTFHELPNARLRDKIQSLGSADWGGNTNLMAVFELILSKLGSGEFATQPKTLVILSDMQFDVAVEEWQGQTNFEAARALFRARGLDMPGVVFWNLRHSDNDAFPVTMDARGVTMLSGPSPVLMDCLLRGDELTPMGILKEMVLENPRYERVTYPGAF</sequence>
<dbReference type="InterPro" id="IPR058580">
    <property type="entry name" value="DUF2828"/>
</dbReference>
<dbReference type="Proteomes" id="UP000815325">
    <property type="component" value="Unassembled WGS sequence"/>
</dbReference>
<organism evidence="4 5">
    <name type="scientific">Dunaliella salina</name>
    <name type="common">Green alga</name>
    <name type="synonym">Protococcus salinus</name>
    <dbReference type="NCBI Taxonomy" id="3046"/>
    <lineage>
        <taxon>Eukaryota</taxon>
        <taxon>Viridiplantae</taxon>
        <taxon>Chlorophyta</taxon>
        <taxon>core chlorophytes</taxon>
        <taxon>Chlorophyceae</taxon>
        <taxon>CS clade</taxon>
        <taxon>Chlamydomonadales</taxon>
        <taxon>Dunaliellaceae</taxon>
        <taxon>Dunaliella</taxon>
    </lineage>
</organism>
<dbReference type="Gene3D" id="3.40.50.410">
    <property type="entry name" value="von Willebrand factor, type A domain"/>
    <property type="match status" value="1"/>
</dbReference>
<feature type="domain" description="DUF7788" evidence="3">
    <location>
        <begin position="449"/>
        <end position="622"/>
    </location>
</feature>
<dbReference type="CDD" id="cd00198">
    <property type="entry name" value="vWFA"/>
    <property type="match status" value="1"/>
</dbReference>
<dbReference type="InterPro" id="IPR036465">
    <property type="entry name" value="vWFA_dom_sf"/>
</dbReference>
<dbReference type="InterPro" id="IPR056690">
    <property type="entry name" value="DUF7788"/>
</dbReference>
<gene>
    <name evidence="4" type="ORF">DUNSADRAFT_4514</name>
</gene>
<evidence type="ECO:0000313" key="4">
    <source>
        <dbReference type="EMBL" id="KAF5837355.1"/>
    </source>
</evidence>
<feature type="domain" description="DUF2828" evidence="2">
    <location>
        <begin position="274"/>
        <end position="438"/>
    </location>
</feature>
<evidence type="ECO:0000256" key="1">
    <source>
        <dbReference type="SAM" id="MobiDB-lite"/>
    </source>
</evidence>
<evidence type="ECO:0000259" key="2">
    <source>
        <dbReference type="Pfam" id="PF11443"/>
    </source>
</evidence>
<feature type="compositionally biased region" description="Low complexity" evidence="1">
    <location>
        <begin position="114"/>
        <end position="133"/>
    </location>
</feature>
<evidence type="ECO:0000259" key="3">
    <source>
        <dbReference type="Pfam" id="PF25043"/>
    </source>
</evidence>
<accession>A0ABQ7GRZ9</accession>
<feature type="region of interest" description="Disordered" evidence="1">
    <location>
        <begin position="1"/>
        <end position="146"/>
    </location>
</feature>
<evidence type="ECO:0000313" key="5">
    <source>
        <dbReference type="Proteomes" id="UP000815325"/>
    </source>
</evidence>
<dbReference type="EMBL" id="MU069619">
    <property type="protein sequence ID" value="KAF5837355.1"/>
    <property type="molecule type" value="Genomic_DNA"/>
</dbReference>
<dbReference type="PANTHER" id="PTHR31373">
    <property type="entry name" value="OS06G0652100 PROTEIN"/>
    <property type="match status" value="1"/>
</dbReference>
<dbReference type="Pfam" id="PF25043">
    <property type="entry name" value="DUF7788"/>
    <property type="match status" value="1"/>
</dbReference>
<feature type="compositionally biased region" description="Basic and acidic residues" evidence="1">
    <location>
        <begin position="1"/>
        <end position="28"/>
    </location>
</feature>
<dbReference type="PANTHER" id="PTHR31373:SF27">
    <property type="entry name" value="TROVE DOMAIN-CONTAINING PROTEIN"/>
    <property type="match status" value="1"/>
</dbReference>
<proteinExistence type="predicted"/>
<dbReference type="InterPro" id="IPR011205">
    <property type="entry name" value="UCP015417_vWA"/>
</dbReference>
<keyword evidence="5" id="KW-1185">Reference proteome</keyword>
<feature type="compositionally biased region" description="Basic residues" evidence="1">
    <location>
        <begin position="89"/>
        <end position="113"/>
    </location>
</feature>
<protein>
    <submittedName>
        <fullName evidence="4">Uncharacterized protein</fullName>
    </submittedName>
</protein>
<dbReference type="Pfam" id="PF11443">
    <property type="entry name" value="DUF2828"/>
    <property type="match status" value="2"/>
</dbReference>
<reference evidence="4" key="1">
    <citation type="submission" date="2017-08" db="EMBL/GenBank/DDBJ databases">
        <authorList>
            <person name="Polle J.E."/>
            <person name="Barry K."/>
            <person name="Cushman J."/>
            <person name="Schmutz J."/>
            <person name="Tran D."/>
            <person name="Hathwaick L.T."/>
            <person name="Yim W.C."/>
            <person name="Jenkins J."/>
            <person name="Mckie-Krisberg Z.M."/>
            <person name="Prochnik S."/>
            <person name="Lindquist E."/>
            <person name="Dockter R.B."/>
            <person name="Adam C."/>
            <person name="Molina H."/>
            <person name="Bunkerborg J."/>
            <person name="Jin E."/>
            <person name="Buchheim M."/>
            <person name="Magnuson J."/>
        </authorList>
    </citation>
    <scope>NUCLEOTIDE SEQUENCE</scope>
    <source>
        <strain evidence="4">CCAP 19/18</strain>
    </source>
</reference>
<feature type="domain" description="DUF2828" evidence="2">
    <location>
        <begin position="146"/>
        <end position="214"/>
    </location>
</feature>